<evidence type="ECO:0000256" key="7">
    <source>
        <dbReference type="ARBA" id="ARBA00038093"/>
    </source>
</evidence>
<evidence type="ECO:0000313" key="10">
    <source>
        <dbReference type="Proteomes" id="UP000030428"/>
    </source>
</evidence>
<evidence type="ECO:0000256" key="5">
    <source>
        <dbReference type="ARBA" id="ARBA00022801"/>
    </source>
</evidence>
<keyword evidence="5" id="KW-0378">Hydrolase</keyword>
<proteinExistence type="inferred from homology"/>
<dbReference type="PANTHER" id="PTHR33653">
    <property type="entry name" value="RIBONUCLEASE VAPC2"/>
    <property type="match status" value="1"/>
</dbReference>
<keyword evidence="2" id="KW-1277">Toxin-antitoxin system</keyword>
<dbReference type="GO" id="GO:0004518">
    <property type="term" value="F:nuclease activity"/>
    <property type="evidence" value="ECO:0007669"/>
    <property type="project" value="UniProtKB-KW"/>
</dbReference>
<dbReference type="GO" id="GO:0046872">
    <property type="term" value="F:metal ion binding"/>
    <property type="evidence" value="ECO:0007669"/>
    <property type="project" value="UniProtKB-KW"/>
</dbReference>
<name>A0A4E0QKY4_9GAMM</name>
<keyword evidence="10" id="KW-1185">Reference proteome</keyword>
<comment type="cofactor">
    <cofactor evidence="1">
        <name>Mg(2+)</name>
        <dbReference type="ChEBI" id="CHEBI:18420"/>
    </cofactor>
</comment>
<evidence type="ECO:0000256" key="6">
    <source>
        <dbReference type="ARBA" id="ARBA00022842"/>
    </source>
</evidence>
<dbReference type="SUPFAM" id="SSF88723">
    <property type="entry name" value="PIN domain-like"/>
    <property type="match status" value="1"/>
</dbReference>
<sequence>IETGAFISVITRIEVLGWTKHSDESLSSAEDLLSNLSEQPLSEEIVKRSIQLRQTTSLKVPDAIIAATALHLELPLVTRNINDFQKVPNFSEEKVFAPQKLFPLKLFNPFEP</sequence>
<dbReference type="Proteomes" id="UP000030428">
    <property type="component" value="Unassembled WGS sequence"/>
</dbReference>
<dbReference type="InterPro" id="IPR029060">
    <property type="entry name" value="PIN-like_dom_sf"/>
</dbReference>
<keyword evidence="4" id="KW-0479">Metal-binding</keyword>
<dbReference type="Pfam" id="PF01850">
    <property type="entry name" value="PIN"/>
    <property type="match status" value="1"/>
</dbReference>
<comment type="caution">
    <text evidence="9">The sequence shown here is derived from an EMBL/GenBank/DDBJ whole genome shotgun (WGS) entry which is preliminary data.</text>
</comment>
<evidence type="ECO:0000256" key="1">
    <source>
        <dbReference type="ARBA" id="ARBA00001946"/>
    </source>
</evidence>
<reference evidence="9 10" key="1">
    <citation type="journal article" date="2016" name="Front. Microbiol.">
        <title>Single-Cell (Meta-)Genomics of a Dimorphic Candidatus Thiomargarita nelsonii Reveals Genomic Plasticity.</title>
        <authorList>
            <person name="Flood B.E."/>
            <person name="Fliss P."/>
            <person name="Jones D.S."/>
            <person name="Dick G.J."/>
            <person name="Jain S."/>
            <person name="Kaster A.K."/>
            <person name="Winkel M."/>
            <person name="Mussmann M."/>
            <person name="Bailey J."/>
        </authorList>
    </citation>
    <scope>NUCLEOTIDE SEQUENCE [LARGE SCALE GENOMIC DNA]</scope>
    <source>
        <strain evidence="9">Hydrate Ridge</strain>
    </source>
</reference>
<dbReference type="Gene3D" id="3.40.50.1010">
    <property type="entry name" value="5'-nuclease"/>
    <property type="match status" value="1"/>
</dbReference>
<keyword evidence="3" id="KW-0540">Nuclease</keyword>
<organism evidence="9 10">
    <name type="scientific">Candidatus Thiomargarita nelsonii</name>
    <dbReference type="NCBI Taxonomy" id="1003181"/>
    <lineage>
        <taxon>Bacteria</taxon>
        <taxon>Pseudomonadati</taxon>
        <taxon>Pseudomonadota</taxon>
        <taxon>Gammaproteobacteria</taxon>
        <taxon>Thiotrichales</taxon>
        <taxon>Thiotrichaceae</taxon>
        <taxon>Thiomargarita</taxon>
    </lineage>
</organism>
<gene>
    <name evidence="9" type="ORF">PN36_31530</name>
</gene>
<protein>
    <recommendedName>
        <fullName evidence="8">PIN domain-containing protein</fullName>
    </recommendedName>
</protein>
<dbReference type="InterPro" id="IPR050556">
    <property type="entry name" value="Type_II_TA_system_RNase"/>
</dbReference>
<dbReference type="PANTHER" id="PTHR33653:SF1">
    <property type="entry name" value="RIBONUCLEASE VAPC2"/>
    <property type="match status" value="1"/>
</dbReference>
<evidence type="ECO:0000256" key="4">
    <source>
        <dbReference type="ARBA" id="ARBA00022723"/>
    </source>
</evidence>
<dbReference type="InterPro" id="IPR002716">
    <property type="entry name" value="PIN_dom"/>
</dbReference>
<evidence type="ECO:0000256" key="3">
    <source>
        <dbReference type="ARBA" id="ARBA00022722"/>
    </source>
</evidence>
<dbReference type="EMBL" id="JSZA02000253">
    <property type="protein sequence ID" value="TGO02027.1"/>
    <property type="molecule type" value="Genomic_DNA"/>
</dbReference>
<feature type="domain" description="PIN" evidence="8">
    <location>
        <begin position="5"/>
        <end position="87"/>
    </location>
</feature>
<dbReference type="CDD" id="cd18738">
    <property type="entry name" value="PIN_VapC4-5_FitB-like"/>
    <property type="match status" value="1"/>
</dbReference>
<accession>A0A4E0QKY4</accession>
<evidence type="ECO:0000256" key="2">
    <source>
        <dbReference type="ARBA" id="ARBA00022649"/>
    </source>
</evidence>
<keyword evidence="6" id="KW-0460">Magnesium</keyword>
<evidence type="ECO:0000259" key="8">
    <source>
        <dbReference type="Pfam" id="PF01850"/>
    </source>
</evidence>
<comment type="similarity">
    <text evidence="7">Belongs to the PINc/VapC protein family.</text>
</comment>
<feature type="non-terminal residue" evidence="9">
    <location>
        <position position="1"/>
    </location>
</feature>
<dbReference type="AlphaFoldDB" id="A0A4E0QKY4"/>
<evidence type="ECO:0000313" key="9">
    <source>
        <dbReference type="EMBL" id="TGO02027.1"/>
    </source>
</evidence>
<dbReference type="GO" id="GO:0016787">
    <property type="term" value="F:hydrolase activity"/>
    <property type="evidence" value="ECO:0007669"/>
    <property type="project" value="UniProtKB-KW"/>
</dbReference>